<sequence>MCTTVAVDPVAYEFCLQKIVANQVEQRPFYCEFAMQMTEVCMATVMANGNALQSKRAHPKSCKKHRNSRLTFLAHKRNS</sequence>
<keyword evidence="2" id="KW-1185">Reference proteome</keyword>
<gene>
    <name evidence="1" type="ORF">T01_4027</name>
</gene>
<evidence type="ECO:0000313" key="2">
    <source>
        <dbReference type="Proteomes" id="UP000054776"/>
    </source>
</evidence>
<evidence type="ECO:0000313" key="1">
    <source>
        <dbReference type="EMBL" id="KRY30890.1"/>
    </source>
</evidence>
<dbReference type="AlphaFoldDB" id="A0A0V1B1R2"/>
<dbReference type="EMBL" id="JYDH01000129">
    <property type="protein sequence ID" value="KRY30890.1"/>
    <property type="molecule type" value="Genomic_DNA"/>
</dbReference>
<dbReference type="InParanoid" id="A0A0V1B1R2"/>
<organism evidence="1 2">
    <name type="scientific">Trichinella spiralis</name>
    <name type="common">Trichina worm</name>
    <dbReference type="NCBI Taxonomy" id="6334"/>
    <lineage>
        <taxon>Eukaryota</taxon>
        <taxon>Metazoa</taxon>
        <taxon>Ecdysozoa</taxon>
        <taxon>Nematoda</taxon>
        <taxon>Enoplea</taxon>
        <taxon>Dorylaimia</taxon>
        <taxon>Trichinellida</taxon>
        <taxon>Trichinellidae</taxon>
        <taxon>Trichinella</taxon>
    </lineage>
</organism>
<reference evidence="1 2" key="1">
    <citation type="submission" date="2015-01" db="EMBL/GenBank/DDBJ databases">
        <title>Evolution of Trichinella species and genotypes.</title>
        <authorList>
            <person name="Korhonen P.K."/>
            <person name="Edoardo P."/>
            <person name="Giuseppe L.R."/>
            <person name="Gasser R.B."/>
        </authorList>
    </citation>
    <scope>NUCLEOTIDE SEQUENCE [LARGE SCALE GENOMIC DNA]</scope>
    <source>
        <strain evidence="1">ISS3</strain>
    </source>
</reference>
<proteinExistence type="predicted"/>
<name>A0A0V1B1R2_TRISP</name>
<dbReference type="Proteomes" id="UP000054776">
    <property type="component" value="Unassembled WGS sequence"/>
</dbReference>
<comment type="caution">
    <text evidence="1">The sequence shown here is derived from an EMBL/GenBank/DDBJ whole genome shotgun (WGS) entry which is preliminary data.</text>
</comment>
<protein>
    <submittedName>
        <fullName evidence="1">Uncharacterized protein</fullName>
    </submittedName>
</protein>
<accession>A0A0V1B1R2</accession>